<evidence type="ECO:0000256" key="1">
    <source>
        <dbReference type="SAM" id="Phobius"/>
    </source>
</evidence>
<protein>
    <submittedName>
        <fullName evidence="2">Uncharacterized protein</fullName>
    </submittedName>
</protein>
<dbReference type="Proteomes" id="UP000830167">
    <property type="component" value="Chromosome"/>
</dbReference>
<feature type="transmembrane region" description="Helical" evidence="1">
    <location>
        <begin position="27"/>
        <end position="44"/>
    </location>
</feature>
<feature type="transmembrane region" description="Helical" evidence="1">
    <location>
        <begin position="161"/>
        <end position="181"/>
    </location>
</feature>
<evidence type="ECO:0000313" key="2">
    <source>
        <dbReference type="EMBL" id="UOF90517.1"/>
    </source>
</evidence>
<evidence type="ECO:0000313" key="3">
    <source>
        <dbReference type="Proteomes" id="UP000830167"/>
    </source>
</evidence>
<accession>A0ABY4CM67</accession>
<keyword evidence="3" id="KW-1185">Reference proteome</keyword>
<name>A0ABY4CM67_9BACL</name>
<keyword evidence="1" id="KW-0472">Membrane</keyword>
<sequence>MEQNAFARYPRAYLSEFTTNQLHLKNPYIIAFWSLLTPGLGNLLQDRKLKGLILILWGIVVNTGAKINLAVVHSLTGHFHLAKNVIDTRWLLLYLAVYVYSAWDAYRGTVDMNKLYILADREDAPVKSFVIKALDMNFLDKRNPWLAAAWSSLMPGLGNLYLHKIITGLFFVAWTITVMYFSHGLQAIHFTMIGDFNHAKSIVDAQWLLYIPAIYRFQIYDCYVSAVEFNKLFEKEQSKWLRDHYQKIGFQMPIVSNADIDINV</sequence>
<gene>
    <name evidence="2" type="ORF">LSG31_22110</name>
</gene>
<dbReference type="EMBL" id="CP089291">
    <property type="protein sequence ID" value="UOF90517.1"/>
    <property type="molecule type" value="Genomic_DNA"/>
</dbReference>
<organism evidence="2 3">
    <name type="scientific">Fodinisporobacter ferrooxydans</name>
    <dbReference type="NCBI Taxonomy" id="2901836"/>
    <lineage>
        <taxon>Bacteria</taxon>
        <taxon>Bacillati</taxon>
        <taxon>Bacillota</taxon>
        <taxon>Bacilli</taxon>
        <taxon>Bacillales</taxon>
        <taxon>Alicyclobacillaceae</taxon>
        <taxon>Fodinisporobacter</taxon>
    </lineage>
</organism>
<dbReference type="RefSeq" id="WP_347437213.1">
    <property type="nucleotide sequence ID" value="NZ_CP089291.1"/>
</dbReference>
<reference evidence="2" key="1">
    <citation type="submission" date="2021-12" db="EMBL/GenBank/DDBJ databases">
        <title>Alicyclobacillaceae gen. nov., sp. nov., isolated from chalcocite enrichment system.</title>
        <authorList>
            <person name="Jiang Z."/>
        </authorList>
    </citation>
    <scope>NUCLEOTIDE SEQUENCE</scope>
    <source>
        <strain evidence="2">MYW30-H2</strain>
    </source>
</reference>
<keyword evidence="1" id="KW-1133">Transmembrane helix</keyword>
<keyword evidence="1" id="KW-0812">Transmembrane</keyword>
<feature type="transmembrane region" description="Helical" evidence="1">
    <location>
        <begin position="89"/>
        <end position="106"/>
    </location>
</feature>
<proteinExistence type="predicted"/>
<feature type="transmembrane region" description="Helical" evidence="1">
    <location>
        <begin position="51"/>
        <end position="69"/>
    </location>
</feature>